<keyword evidence="2" id="KW-1185">Reference proteome</keyword>
<name>A0A7W8UAZ1_9HYPH</name>
<comment type="caution">
    <text evidence="1">The sequence shown here is derived from an EMBL/GenBank/DDBJ whole genome shotgun (WGS) entry which is preliminary data.</text>
</comment>
<protein>
    <submittedName>
        <fullName evidence="1">Uncharacterized protein</fullName>
    </submittedName>
</protein>
<dbReference type="AlphaFoldDB" id="A0A7W8UAZ1"/>
<accession>A0A7W8UAZ1</accession>
<sequence>MRPLKAALPDEPAKPSAEAEFNDVLRYHGGDADAAVRTLLEDCRHLREQLALTRMGMSIGFTRGWTPSFDRD</sequence>
<gene>
    <name evidence="1" type="ORF">GGD55_002787</name>
</gene>
<dbReference type="EMBL" id="JACHBK010000006">
    <property type="protein sequence ID" value="MBB5536080.1"/>
    <property type="molecule type" value="Genomic_DNA"/>
</dbReference>
<organism evidence="1 2">
    <name type="scientific">Rhizobium giardinii</name>
    <dbReference type="NCBI Taxonomy" id="56731"/>
    <lineage>
        <taxon>Bacteria</taxon>
        <taxon>Pseudomonadati</taxon>
        <taxon>Pseudomonadota</taxon>
        <taxon>Alphaproteobacteria</taxon>
        <taxon>Hyphomicrobiales</taxon>
        <taxon>Rhizobiaceae</taxon>
        <taxon>Rhizobium/Agrobacterium group</taxon>
        <taxon>Rhizobium</taxon>
    </lineage>
</organism>
<dbReference type="Proteomes" id="UP000585507">
    <property type="component" value="Unassembled WGS sequence"/>
</dbReference>
<proteinExistence type="predicted"/>
<evidence type="ECO:0000313" key="2">
    <source>
        <dbReference type="Proteomes" id="UP000585507"/>
    </source>
</evidence>
<reference evidence="1 2" key="1">
    <citation type="submission" date="2020-08" db="EMBL/GenBank/DDBJ databases">
        <title>Genomic Encyclopedia of Type Strains, Phase IV (KMG-V): Genome sequencing to study the core and pangenomes of soil and plant-associated prokaryotes.</title>
        <authorList>
            <person name="Whitman W."/>
        </authorList>
    </citation>
    <scope>NUCLEOTIDE SEQUENCE [LARGE SCALE GENOMIC DNA]</scope>
    <source>
        <strain evidence="1 2">SEMIA 4084</strain>
    </source>
</reference>
<dbReference type="RefSeq" id="WP_018328785.1">
    <property type="nucleotide sequence ID" value="NZ_JACHBK010000006.1"/>
</dbReference>
<evidence type="ECO:0000313" key="1">
    <source>
        <dbReference type="EMBL" id="MBB5536080.1"/>
    </source>
</evidence>